<dbReference type="AlphaFoldDB" id="A0A395NTY3"/>
<dbReference type="OrthoDB" id="674604at2759"/>
<accession>A0A395NTY3</accession>
<dbReference type="EMBL" id="PXOA01000159">
    <property type="protein sequence ID" value="RFU79424.1"/>
    <property type="molecule type" value="Genomic_DNA"/>
</dbReference>
<keyword evidence="2" id="KW-1185">Reference proteome</keyword>
<proteinExistence type="predicted"/>
<sequence>MIDREKLLRQVAKATSPKQKISGWCTISTGFANVVVHFACEQRILRTQLDVEKVTEDKIIKEDTRAKKLYGILELQNVSKAIGEGKNMVAKSGLGGEGNANKLPEEKISTEYIRATREEKAIVRILDYIQEPQLQLVAGEWVLARFSGVPDAKWFLCYLELGSTHQFYGHRVAATEIDFTNSAVEPGLMSAWRIYMDRKKKMMCKILDMYIQSSESAMLSEEKLSRATNLASDSYGKIADVGSQRFESVKSFSSISSLSMKLPFSISGGAAHDAKGKESDSDDAEDNFLDEIIDHTKEAAISLGYYTVLAAYEKFFEMRAQNLDKYLAVSVLKKTPNILQSVVENLDENKGFLPAMFHFGKRVHIF</sequence>
<reference evidence="1 2" key="1">
    <citation type="journal article" date="2018" name="PLoS Pathog.">
        <title>Evolution of structural diversity of trichothecenes, a family of toxins produced by plant pathogenic and entomopathogenic fungi.</title>
        <authorList>
            <person name="Proctor R.H."/>
            <person name="McCormick S.P."/>
            <person name="Kim H.S."/>
            <person name="Cardoza R.E."/>
            <person name="Stanley A.M."/>
            <person name="Lindo L."/>
            <person name="Kelly A."/>
            <person name="Brown D.W."/>
            <person name="Lee T."/>
            <person name="Vaughan M.M."/>
            <person name="Alexander N.J."/>
            <person name="Busman M."/>
            <person name="Gutierrez S."/>
        </authorList>
    </citation>
    <scope>NUCLEOTIDE SEQUENCE [LARGE SCALE GENOMIC DNA]</scope>
    <source>
        <strain evidence="1 2">IBT 40837</strain>
    </source>
</reference>
<name>A0A395NTY3_TRIAR</name>
<protein>
    <submittedName>
        <fullName evidence="1">Vegetative incompatibility het-e-1</fullName>
    </submittedName>
</protein>
<evidence type="ECO:0000313" key="1">
    <source>
        <dbReference type="EMBL" id="RFU79424.1"/>
    </source>
</evidence>
<gene>
    <name evidence="1" type="ORF">TARUN_2813</name>
</gene>
<comment type="caution">
    <text evidence="1">The sequence shown here is derived from an EMBL/GenBank/DDBJ whole genome shotgun (WGS) entry which is preliminary data.</text>
</comment>
<organism evidence="1 2">
    <name type="scientific">Trichoderma arundinaceum</name>
    <dbReference type="NCBI Taxonomy" id="490622"/>
    <lineage>
        <taxon>Eukaryota</taxon>
        <taxon>Fungi</taxon>
        <taxon>Dikarya</taxon>
        <taxon>Ascomycota</taxon>
        <taxon>Pezizomycotina</taxon>
        <taxon>Sordariomycetes</taxon>
        <taxon>Hypocreomycetidae</taxon>
        <taxon>Hypocreales</taxon>
        <taxon>Hypocreaceae</taxon>
        <taxon>Trichoderma</taxon>
    </lineage>
</organism>
<dbReference type="Proteomes" id="UP000266272">
    <property type="component" value="Unassembled WGS sequence"/>
</dbReference>
<evidence type="ECO:0000313" key="2">
    <source>
        <dbReference type="Proteomes" id="UP000266272"/>
    </source>
</evidence>